<dbReference type="ESTHER" id="9laco-a0a0r2jxw0">
    <property type="family name" value="XcbB_CpsF_sero"/>
</dbReference>
<dbReference type="InterPro" id="IPR022267">
    <property type="entry name" value="Asp2"/>
</dbReference>
<organism evidence="1 2">
    <name type="scientific">Ligilactobacillus acidipiscis</name>
    <dbReference type="NCBI Taxonomy" id="89059"/>
    <lineage>
        <taxon>Bacteria</taxon>
        <taxon>Bacillati</taxon>
        <taxon>Bacillota</taxon>
        <taxon>Bacilli</taxon>
        <taxon>Lactobacillales</taxon>
        <taxon>Lactobacillaceae</taxon>
        <taxon>Ligilactobacillus</taxon>
    </lineage>
</organism>
<name>A0A0R2JXW0_9LACO</name>
<reference evidence="1 2" key="1">
    <citation type="journal article" date="2015" name="Genome Announc.">
        <title>Expanding the biotechnology potential of lactobacilli through comparative genomics of 213 strains and associated genera.</title>
        <authorList>
            <person name="Sun Z."/>
            <person name="Harris H.M."/>
            <person name="McCann A."/>
            <person name="Guo C."/>
            <person name="Argimon S."/>
            <person name="Zhang W."/>
            <person name="Yang X."/>
            <person name="Jeffery I.B."/>
            <person name="Cooney J.C."/>
            <person name="Kagawa T.F."/>
            <person name="Liu W."/>
            <person name="Song Y."/>
            <person name="Salvetti E."/>
            <person name="Wrobel A."/>
            <person name="Rasinkangas P."/>
            <person name="Parkhill J."/>
            <person name="Rea M.C."/>
            <person name="O'Sullivan O."/>
            <person name="Ritari J."/>
            <person name="Douillard F.P."/>
            <person name="Paul Ross R."/>
            <person name="Yang R."/>
            <person name="Briner A.E."/>
            <person name="Felis G.E."/>
            <person name="de Vos W.M."/>
            <person name="Barrangou R."/>
            <person name="Klaenhammer T.R."/>
            <person name="Caufield P.W."/>
            <person name="Cui Y."/>
            <person name="Zhang H."/>
            <person name="O'Toole P.W."/>
        </authorList>
    </citation>
    <scope>NUCLEOTIDE SEQUENCE [LARGE SCALE GENOMIC DNA]</scope>
    <source>
        <strain evidence="1 2">DSM 15353</strain>
    </source>
</reference>
<dbReference type="PATRIC" id="fig|89059.3.peg.1806"/>
<dbReference type="InterPro" id="IPR029058">
    <property type="entry name" value="AB_hydrolase_fold"/>
</dbReference>
<protein>
    <recommendedName>
        <fullName evidence="3">XcbB/CpsF family capsular polysaccharide biosynthesis protein</fullName>
    </recommendedName>
</protein>
<evidence type="ECO:0000313" key="1">
    <source>
        <dbReference type="EMBL" id="KRN82030.1"/>
    </source>
</evidence>
<dbReference type="SUPFAM" id="SSF53474">
    <property type="entry name" value="alpha/beta-Hydrolases"/>
    <property type="match status" value="1"/>
</dbReference>
<evidence type="ECO:0000313" key="2">
    <source>
        <dbReference type="Proteomes" id="UP000051491"/>
    </source>
</evidence>
<dbReference type="GO" id="GO:0015031">
    <property type="term" value="P:protein transport"/>
    <property type="evidence" value="ECO:0007669"/>
    <property type="project" value="InterPro"/>
</dbReference>
<dbReference type="Pfam" id="PF16929">
    <property type="entry name" value="Asp2"/>
    <property type="match status" value="1"/>
</dbReference>
<dbReference type="NCBIfam" id="NF033892">
    <property type="entry name" value="XcbB_CpsF_sero"/>
    <property type="match status" value="1"/>
</dbReference>
<evidence type="ECO:0008006" key="3">
    <source>
        <dbReference type="Google" id="ProtNLM"/>
    </source>
</evidence>
<gene>
    <name evidence="1" type="ORF">IV43_GL001693</name>
</gene>
<sequence length="319" mass="37043">MKNVKLYQTDILSPRIDWNADKIIIRTNSELNLLELAMDNTNFYDLYTSLLKHDYMLYFHVMEKSYFIKRKLIYQVWHRRDLLRASETFYTLEKPSGVRSGQSNKLVVVFSSMPHEDNSISSNIAERCIFHNYPSLVKHLLPNTYVIRIMDCNLTCGSYYLNTSNYPDFERDVQNIIRTVAYNLSVASDDIVLFGISKGGTGALYHSILGNYHALVVDPLFSLSKYIIEGDSHFTQQYFPEKLTSLFKKQKNHSQVQLTKVIIGVPSVQENYCEYIQLKESWLRVIDIYDKDITEHGQIGSHTMIEQVTYINGMLLGKI</sequence>
<dbReference type="EMBL" id="JQBK01000056">
    <property type="protein sequence ID" value="KRN82030.1"/>
    <property type="molecule type" value="Genomic_DNA"/>
</dbReference>
<dbReference type="Proteomes" id="UP000051491">
    <property type="component" value="Unassembled WGS sequence"/>
</dbReference>
<comment type="caution">
    <text evidence="1">The sequence shown here is derived from an EMBL/GenBank/DDBJ whole genome shotgun (WGS) entry which is preliminary data.</text>
</comment>
<proteinExistence type="predicted"/>
<dbReference type="AlphaFoldDB" id="A0A0R2JXW0"/>
<accession>A0A0R2JXW0</accession>